<evidence type="ECO:0000313" key="7">
    <source>
        <dbReference type="EMBL" id="RNA14120.1"/>
    </source>
</evidence>
<feature type="region of interest" description="Disordered" evidence="6">
    <location>
        <begin position="233"/>
        <end position="265"/>
    </location>
</feature>
<keyword evidence="3" id="KW-0804">Transcription</keyword>
<dbReference type="OrthoDB" id="10057854at2759"/>
<feature type="compositionally biased region" description="Low complexity" evidence="6">
    <location>
        <begin position="432"/>
        <end position="450"/>
    </location>
</feature>
<evidence type="ECO:0000256" key="1">
    <source>
        <dbReference type="ARBA" id="ARBA00004123"/>
    </source>
</evidence>
<dbReference type="Pfam" id="PF03540">
    <property type="entry name" value="TAF10"/>
    <property type="match status" value="1"/>
</dbReference>
<reference evidence="7 8" key="1">
    <citation type="journal article" date="2018" name="Sci. Rep.">
        <title>Genomic signatures of local adaptation to the degree of environmental predictability in rotifers.</title>
        <authorList>
            <person name="Franch-Gras L."/>
            <person name="Hahn C."/>
            <person name="Garcia-Roger E.M."/>
            <person name="Carmona M.J."/>
            <person name="Serra M."/>
            <person name="Gomez A."/>
        </authorList>
    </citation>
    <scope>NUCLEOTIDE SEQUENCE [LARGE SCALE GENOMIC DNA]</scope>
    <source>
        <strain evidence="7">HYR1</strain>
    </source>
</reference>
<evidence type="ECO:0000256" key="3">
    <source>
        <dbReference type="ARBA" id="ARBA00023163"/>
    </source>
</evidence>
<dbReference type="PANTHER" id="PTHR21242:SF0">
    <property type="entry name" value="TRANSCRIPTION INITIATION FACTOR TFIID SUBUNIT 10"/>
    <property type="match status" value="1"/>
</dbReference>
<dbReference type="GO" id="GO:0016251">
    <property type="term" value="F:RNA polymerase II general transcription initiation factor activity"/>
    <property type="evidence" value="ECO:0007669"/>
    <property type="project" value="TreeGrafter"/>
</dbReference>
<organism evidence="7 8">
    <name type="scientific">Brachionus plicatilis</name>
    <name type="common">Marine rotifer</name>
    <name type="synonym">Brachionus muelleri</name>
    <dbReference type="NCBI Taxonomy" id="10195"/>
    <lineage>
        <taxon>Eukaryota</taxon>
        <taxon>Metazoa</taxon>
        <taxon>Spiralia</taxon>
        <taxon>Gnathifera</taxon>
        <taxon>Rotifera</taxon>
        <taxon>Eurotatoria</taxon>
        <taxon>Monogononta</taxon>
        <taxon>Pseudotrocha</taxon>
        <taxon>Ploima</taxon>
        <taxon>Brachionidae</taxon>
        <taxon>Brachionus</taxon>
    </lineage>
</organism>
<evidence type="ECO:0000256" key="5">
    <source>
        <dbReference type="ARBA" id="ARBA00025730"/>
    </source>
</evidence>
<evidence type="ECO:0000256" key="6">
    <source>
        <dbReference type="SAM" id="MobiDB-lite"/>
    </source>
</evidence>
<dbReference type="Proteomes" id="UP000276133">
    <property type="component" value="Unassembled WGS sequence"/>
</dbReference>
<comment type="subcellular location">
    <subcellularLocation>
        <location evidence="1">Nucleus</location>
    </subcellularLocation>
</comment>
<dbReference type="PANTHER" id="PTHR21242">
    <property type="entry name" value="TRANSCRIPTION INITIATION FACTOR TFIID SUBUNIT 10"/>
    <property type="match status" value="1"/>
</dbReference>
<feature type="non-terminal residue" evidence="7">
    <location>
        <position position="464"/>
    </location>
</feature>
<sequence>MPPKIIFNNEEDTIILEIFRTRVQNNWSDAEVERQFKQSSGRRVSFKILKARHNVLLPVQTPTTSEYSNVQPGTSAFFLDREICLPEDQPMSLGHEQLILDQQMTSLIHEADIANLTSELDQSLSIVEEQSEVGNSFNTNDGGNESVTPKPRRRGRPVGSKNKQKTPSTIEWEVNQSRVKRISTNDPVGSAKRSRRILTDQLLQIHNETMQQLELPDLSDAMRMRINRACETQDQAQERLNRESQRRRDLIANETPEQSLERQALNSQIERERRANETDAELIFVIFLFVFLFELKSEMDDLLNNQDIDMLNSIDLNQQDLKLDDNEILDSNGESMNQDENEDEDSFILDTETKTPGEILDEFCSQLKDVHTTLPETVVNHYMKKTGFIVNDPKLVKIISIASQKFISEIVNDVMQHHKLKSKTTVQGNVANASTSNTNANQGSTNQAQGSGANKNATGLVLTL</sequence>
<dbReference type="GO" id="GO:0006367">
    <property type="term" value="P:transcription initiation at RNA polymerase II promoter"/>
    <property type="evidence" value="ECO:0007669"/>
    <property type="project" value="TreeGrafter"/>
</dbReference>
<feature type="compositionally biased region" description="Polar residues" evidence="6">
    <location>
        <begin position="132"/>
        <end position="147"/>
    </location>
</feature>
<gene>
    <name evidence="7" type="ORF">BpHYR1_035022</name>
</gene>
<dbReference type="AlphaFoldDB" id="A0A3M7QRZ5"/>
<feature type="compositionally biased region" description="Basic and acidic residues" evidence="6">
    <location>
        <begin position="236"/>
        <end position="251"/>
    </location>
</feature>
<dbReference type="EMBL" id="REGN01005253">
    <property type="protein sequence ID" value="RNA14120.1"/>
    <property type="molecule type" value="Genomic_DNA"/>
</dbReference>
<dbReference type="PRINTS" id="PR01443">
    <property type="entry name" value="TFIID30KDSUB"/>
</dbReference>
<keyword evidence="2" id="KW-0805">Transcription regulation</keyword>
<dbReference type="STRING" id="10195.A0A3M7QRZ5"/>
<dbReference type="CDD" id="cd07982">
    <property type="entry name" value="HFD_TAF10"/>
    <property type="match status" value="1"/>
</dbReference>
<proteinExistence type="inferred from homology"/>
<comment type="similarity">
    <text evidence="5">Belongs to the TAF10 family.</text>
</comment>
<name>A0A3M7QRZ5_BRAPC</name>
<accession>A0A3M7QRZ5</accession>
<keyword evidence="7" id="KW-0648">Protein biosynthesis</keyword>
<comment type="caution">
    <text evidence="7">The sequence shown here is derived from an EMBL/GenBank/DDBJ whole genome shotgun (WGS) entry which is preliminary data.</text>
</comment>
<dbReference type="GO" id="GO:1990841">
    <property type="term" value="F:promoter-specific chromatin binding"/>
    <property type="evidence" value="ECO:0007669"/>
    <property type="project" value="TreeGrafter"/>
</dbReference>
<keyword evidence="4" id="KW-0539">Nucleus</keyword>
<evidence type="ECO:0000256" key="2">
    <source>
        <dbReference type="ARBA" id="ARBA00023015"/>
    </source>
</evidence>
<evidence type="ECO:0000256" key="4">
    <source>
        <dbReference type="ARBA" id="ARBA00023242"/>
    </source>
</evidence>
<keyword evidence="8" id="KW-1185">Reference proteome</keyword>
<feature type="region of interest" description="Disordered" evidence="6">
    <location>
        <begin position="432"/>
        <end position="454"/>
    </location>
</feature>
<keyword evidence="7" id="KW-0396">Initiation factor</keyword>
<dbReference type="GO" id="GO:0000124">
    <property type="term" value="C:SAGA complex"/>
    <property type="evidence" value="ECO:0007669"/>
    <property type="project" value="TreeGrafter"/>
</dbReference>
<feature type="region of interest" description="Disordered" evidence="6">
    <location>
        <begin position="132"/>
        <end position="172"/>
    </location>
</feature>
<evidence type="ECO:0000313" key="8">
    <source>
        <dbReference type="Proteomes" id="UP000276133"/>
    </source>
</evidence>
<dbReference type="GO" id="GO:0005669">
    <property type="term" value="C:transcription factor TFIID complex"/>
    <property type="evidence" value="ECO:0007669"/>
    <property type="project" value="TreeGrafter"/>
</dbReference>
<dbReference type="GO" id="GO:0003743">
    <property type="term" value="F:translation initiation factor activity"/>
    <property type="evidence" value="ECO:0007669"/>
    <property type="project" value="UniProtKB-KW"/>
</dbReference>
<protein>
    <submittedName>
        <fullName evidence="7">Transcription initiation factor TFIID subunit 10-like</fullName>
    </submittedName>
</protein>
<dbReference type="InterPro" id="IPR003923">
    <property type="entry name" value="TAF10"/>
</dbReference>